<accession>A0A084B4Z2</accession>
<dbReference type="PANTHER" id="PTHR43845">
    <property type="entry name" value="BLR5969 PROTEIN"/>
    <property type="match status" value="1"/>
</dbReference>
<gene>
    <name evidence="1" type="ORF">S7711_06255</name>
</gene>
<dbReference type="Gene3D" id="3.40.50.12780">
    <property type="entry name" value="N-terminal domain of ligase-like"/>
    <property type="match status" value="1"/>
</dbReference>
<reference evidence="1 2" key="1">
    <citation type="journal article" date="2014" name="BMC Genomics">
        <title>Comparative genome sequencing reveals chemotype-specific gene clusters in the toxigenic black mold Stachybotrys.</title>
        <authorList>
            <person name="Semeiks J."/>
            <person name="Borek D."/>
            <person name="Otwinowski Z."/>
            <person name="Grishin N.V."/>
        </authorList>
    </citation>
    <scope>NUCLEOTIDE SEQUENCE [LARGE SCALE GENOMIC DNA]</scope>
    <source>
        <strain evidence="2">CBS 109288 / IBT 7711</strain>
    </source>
</reference>
<dbReference type="InterPro" id="IPR042099">
    <property type="entry name" value="ANL_N_sf"/>
</dbReference>
<dbReference type="AlphaFoldDB" id="A0A084B4Z2"/>
<evidence type="ECO:0000313" key="2">
    <source>
        <dbReference type="Proteomes" id="UP000028045"/>
    </source>
</evidence>
<dbReference type="SUPFAM" id="SSF56059">
    <property type="entry name" value="Glutathione synthetase ATP-binding domain-like"/>
    <property type="match status" value="1"/>
</dbReference>
<evidence type="ECO:0000313" key="1">
    <source>
        <dbReference type="EMBL" id="KEY72621.1"/>
    </source>
</evidence>
<dbReference type="HOGENOM" id="CLU_310604_0_0_1"/>
<proteinExistence type="predicted"/>
<dbReference type="EMBL" id="KL648054">
    <property type="protein sequence ID" value="KEY72621.1"/>
    <property type="molecule type" value="Genomic_DNA"/>
</dbReference>
<dbReference type="SUPFAM" id="SSF56801">
    <property type="entry name" value="Acetyl-CoA synthetase-like"/>
    <property type="match status" value="1"/>
</dbReference>
<protein>
    <submittedName>
        <fullName evidence="1">Uncharacterized protein</fullName>
    </submittedName>
</protein>
<dbReference type="Proteomes" id="UP000028045">
    <property type="component" value="Unassembled WGS sequence"/>
</dbReference>
<name>A0A084B4Z2_STACB</name>
<keyword evidence="2" id="KW-1185">Reference proteome</keyword>
<organism evidence="1 2">
    <name type="scientific">Stachybotrys chartarum (strain CBS 109288 / IBT 7711)</name>
    <name type="common">Toxic black mold</name>
    <name type="synonym">Stilbospora chartarum</name>
    <dbReference type="NCBI Taxonomy" id="1280523"/>
    <lineage>
        <taxon>Eukaryota</taxon>
        <taxon>Fungi</taxon>
        <taxon>Dikarya</taxon>
        <taxon>Ascomycota</taxon>
        <taxon>Pezizomycotina</taxon>
        <taxon>Sordariomycetes</taxon>
        <taxon>Hypocreomycetidae</taxon>
        <taxon>Hypocreales</taxon>
        <taxon>Stachybotryaceae</taxon>
        <taxon>Stachybotrys</taxon>
    </lineage>
</organism>
<sequence>MEISKLRQVHFGTGPLGSDISPDLLAHQHKKLQKDLLSLCPAHLWHHASYDAGCPRPILIGKHHQAQLQNLHEALTIAVADIVERWWTDEDAQFPKRMPLEAAEEDLLKWLDGQVKQGNLPPFSESLGSWRPDFLVEDHPRRLGLENFSVTEINARFSFNGFMHEAYGQKALNDDLKNMGIRANGLVGATKPEAVFSLPGQSYLRARHNLLTRREILDALFNLFDPKLPLHLLKGQEKGIDIHMFIDAVKRRFGATPRLITPADLRILADPQSKTGYQLCCLAGHFEDNPERQMISTIFTHQGEVLEEIHQVGLELHQCELIALEPEMLRQLSLRCFNDMRTILLVHDKRMLGIVRQELSAMVARQLLSPAQADALDHGVVETILAGSKELESLIQLSKETGAPKNDYILKPIRSGKGDGIVFGEDLDGDAWVTALERLSSAELISGSTSVVQRRIIPRGPTMPLTGGFWVLAHGVRVTGVLLPTIMTVEAPYSMADILAIARIHPFYDPDVLYPPDAATIRAIRELASKNPDAINFETQPFLWKSQLYRTVERLVNDTSASNTFRKGVYTSCTGGGTGSKPLLFVTDVHENRRHRAYFGSFLNKMGVIDEGDWVVTTHTEGELYRSLDLTLEIMENAGASVLAAGHHMSVAEVVQLINNYHANVLSGESSQIVQIVHYISTLCQEDRDSIKINKIIYTSEGLNPSQRTLVRAVFGPIKICSILGSAEAGPYAISSPDLVGQHHDVSHEDFVFDMRHTMIEILDPSFSEDEVNPARVQEGQKGLIVQTSLTRLRNPLVRYVTGDVGSLHTLPEAKRCMVSETDWEHLRVLRLYGRDRRFSFEWDANYIEFATLTKLLSQDTSGVLQWQVVLDKMEPSMECSLEVRLLCSNHTGLATFETNLVDRIETFFHVYHGNRHRFRIVFMKDLAGFKRSDTGRKIIQFINNFN</sequence>
<dbReference type="OrthoDB" id="10047078at2759"/>
<dbReference type="PANTHER" id="PTHR43845:SF1">
    <property type="entry name" value="BLR5969 PROTEIN"/>
    <property type="match status" value="1"/>
</dbReference>